<dbReference type="InterPro" id="IPR000160">
    <property type="entry name" value="GGDEF_dom"/>
</dbReference>
<dbReference type="EMBL" id="JAIHOM010000066">
    <property type="protein sequence ID" value="MCW6037330.1"/>
    <property type="molecule type" value="Genomic_DNA"/>
</dbReference>
<dbReference type="SMART" id="SM00267">
    <property type="entry name" value="GGDEF"/>
    <property type="match status" value="1"/>
</dbReference>
<dbReference type="InterPro" id="IPR050469">
    <property type="entry name" value="Diguanylate_Cyclase"/>
</dbReference>
<dbReference type="Proteomes" id="UP001526426">
    <property type="component" value="Unassembled WGS sequence"/>
</dbReference>
<gene>
    <name evidence="2" type="ORF">K4A83_13765</name>
</gene>
<organism evidence="2 3">
    <name type="scientific">Spirulina subsalsa FACHB-351</name>
    <dbReference type="NCBI Taxonomy" id="234711"/>
    <lineage>
        <taxon>Bacteria</taxon>
        <taxon>Bacillati</taxon>
        <taxon>Cyanobacteriota</taxon>
        <taxon>Cyanophyceae</taxon>
        <taxon>Spirulinales</taxon>
        <taxon>Spirulinaceae</taxon>
        <taxon>Spirulina</taxon>
    </lineage>
</organism>
<dbReference type="Gene3D" id="3.30.70.270">
    <property type="match status" value="1"/>
</dbReference>
<dbReference type="InterPro" id="IPR029787">
    <property type="entry name" value="Nucleotide_cyclase"/>
</dbReference>
<dbReference type="SUPFAM" id="SSF54631">
    <property type="entry name" value="CBS-domain pair"/>
    <property type="match status" value="1"/>
</dbReference>
<evidence type="ECO:0000313" key="3">
    <source>
        <dbReference type="Proteomes" id="UP001526426"/>
    </source>
</evidence>
<dbReference type="SUPFAM" id="SSF55073">
    <property type="entry name" value="Nucleotide cyclase"/>
    <property type="match status" value="1"/>
</dbReference>
<dbReference type="PROSITE" id="PS50887">
    <property type="entry name" value="GGDEF"/>
    <property type="match status" value="1"/>
</dbReference>
<reference evidence="2 3" key="1">
    <citation type="submission" date="2021-08" db="EMBL/GenBank/DDBJ databases">
        <title>Draft genome sequence of Spirulina subsalsa with high tolerance to salinity and hype-accumulation of phycocyanin.</title>
        <authorList>
            <person name="Pei H."/>
            <person name="Jiang L."/>
        </authorList>
    </citation>
    <scope>NUCLEOTIDE SEQUENCE [LARGE SCALE GENOMIC DNA]</scope>
    <source>
        <strain evidence="2 3">FACHB-351</strain>
    </source>
</reference>
<keyword evidence="3" id="KW-1185">Reference proteome</keyword>
<evidence type="ECO:0000259" key="1">
    <source>
        <dbReference type="PROSITE" id="PS50887"/>
    </source>
</evidence>
<dbReference type="CDD" id="cd01949">
    <property type="entry name" value="GGDEF"/>
    <property type="match status" value="1"/>
</dbReference>
<sequence length="379" mass="43356">MVLQQQILEIFPSFKAVSPETYHSPFYHHPDPESTELTVDSRLEDLSLDFTQVDWSSTTWEVAKNLEHNRTRAGIILTDHEEFQGMISRRRFWEQMSRPYSLDLFAQRPIQFLYPFVETDILILNGKTPIVEATQLALKRPADLVYEPLVVCTNDGRYGILDTHHLLMAHAHIHLLTTKLLQQSSQQLEAVNLELKRLASLDGLTEIANRRHFNDYLCQVWHQCYQVKSRLSLILIDVDYFKRYNDAYGHLAGDDCLRQVAKTLQKVERNSHNLVARYGGEEFGIILPHYTSEQARQITSVIQQNMNDLAIPHTRSKVSPIVTLSMGVATCIPSWDTSPQDLVQGADDALYRVKKSGRNGVFFAEELASLSESDSSRGE</sequence>
<dbReference type="PANTHER" id="PTHR45138">
    <property type="entry name" value="REGULATORY COMPONENTS OF SENSORY TRANSDUCTION SYSTEM"/>
    <property type="match status" value="1"/>
</dbReference>
<accession>A0ABT3L8P2</accession>
<dbReference type="PANTHER" id="PTHR45138:SF9">
    <property type="entry name" value="DIGUANYLATE CYCLASE DGCM-RELATED"/>
    <property type="match status" value="1"/>
</dbReference>
<dbReference type="Pfam" id="PF00990">
    <property type="entry name" value="GGDEF"/>
    <property type="match status" value="1"/>
</dbReference>
<comment type="caution">
    <text evidence="2">The sequence shown here is derived from an EMBL/GenBank/DDBJ whole genome shotgun (WGS) entry which is preliminary data.</text>
</comment>
<feature type="domain" description="GGDEF" evidence="1">
    <location>
        <begin position="229"/>
        <end position="366"/>
    </location>
</feature>
<proteinExistence type="predicted"/>
<name>A0ABT3L8P2_9CYAN</name>
<protein>
    <submittedName>
        <fullName evidence="2">GGDEF domain-containing protein</fullName>
    </submittedName>
</protein>
<dbReference type="InterPro" id="IPR043128">
    <property type="entry name" value="Rev_trsase/Diguanyl_cyclase"/>
</dbReference>
<dbReference type="RefSeq" id="WP_265265187.1">
    <property type="nucleotide sequence ID" value="NZ_JAIHOM010000066.1"/>
</dbReference>
<dbReference type="NCBIfam" id="TIGR00254">
    <property type="entry name" value="GGDEF"/>
    <property type="match status" value="1"/>
</dbReference>
<evidence type="ECO:0000313" key="2">
    <source>
        <dbReference type="EMBL" id="MCW6037330.1"/>
    </source>
</evidence>
<dbReference type="InterPro" id="IPR046342">
    <property type="entry name" value="CBS_dom_sf"/>
</dbReference>